<dbReference type="InterPro" id="IPR028096">
    <property type="entry name" value="EfeO_Cupredoxin"/>
</dbReference>
<dbReference type="Gene3D" id="2.60.40.420">
    <property type="entry name" value="Cupredoxins - blue copper proteins"/>
    <property type="match status" value="1"/>
</dbReference>
<gene>
    <name evidence="4" type="ORF">A3D01_00325</name>
</gene>
<keyword evidence="2" id="KW-0472">Membrane</keyword>
<protein>
    <recommendedName>
        <fullName evidence="3">EfeO-type cupredoxin-like domain-containing protein</fullName>
    </recommendedName>
</protein>
<dbReference type="InterPro" id="IPR008972">
    <property type="entry name" value="Cupredoxin"/>
</dbReference>
<evidence type="ECO:0000259" key="3">
    <source>
        <dbReference type="Pfam" id="PF13473"/>
    </source>
</evidence>
<proteinExistence type="predicted"/>
<dbReference type="SUPFAM" id="SSF49503">
    <property type="entry name" value="Cupredoxins"/>
    <property type="match status" value="1"/>
</dbReference>
<feature type="domain" description="EfeO-type cupredoxin-like" evidence="3">
    <location>
        <begin position="75"/>
        <end position="173"/>
    </location>
</feature>
<dbReference type="PANTHER" id="PTHR36507:SF1">
    <property type="entry name" value="BLL1555 PROTEIN"/>
    <property type="match status" value="1"/>
</dbReference>
<sequence>MEPEKPQAPESPSSQKAYGKKPMWQWVAIYVVIGVVIYGLVYYLYLSKRQTNPYSTESQNSNVSQTNPTSGQTTTSGNANDQTNQEEVNVTLTKSGFSPQTITISQGAKVIWTNESGTTTTVNSADHPTHLKYPPLNLGSFTNGESLSLVFDTPGTYGYHNHLNASQFGTVTVE</sequence>
<reference evidence="4 5" key="1">
    <citation type="journal article" date="2016" name="Nat. Commun.">
        <title>Thousands of microbial genomes shed light on interconnected biogeochemical processes in an aquifer system.</title>
        <authorList>
            <person name="Anantharaman K."/>
            <person name="Brown C.T."/>
            <person name="Hug L.A."/>
            <person name="Sharon I."/>
            <person name="Castelle C.J."/>
            <person name="Probst A.J."/>
            <person name="Thomas B.C."/>
            <person name="Singh A."/>
            <person name="Wilkins M.J."/>
            <person name="Karaoz U."/>
            <person name="Brodie E.L."/>
            <person name="Williams K.H."/>
            <person name="Hubbard S.S."/>
            <person name="Banfield J.F."/>
        </authorList>
    </citation>
    <scope>NUCLEOTIDE SEQUENCE [LARGE SCALE GENOMIC DNA]</scope>
</reference>
<comment type="caution">
    <text evidence="4">The sequence shown here is derived from an EMBL/GenBank/DDBJ whole genome shotgun (WGS) entry which is preliminary data.</text>
</comment>
<evidence type="ECO:0000256" key="2">
    <source>
        <dbReference type="SAM" id="Phobius"/>
    </source>
</evidence>
<dbReference type="Pfam" id="PF13473">
    <property type="entry name" value="Cupredoxin_1"/>
    <property type="match status" value="1"/>
</dbReference>
<dbReference type="PANTHER" id="PTHR36507">
    <property type="entry name" value="BLL1555 PROTEIN"/>
    <property type="match status" value="1"/>
</dbReference>
<dbReference type="AlphaFoldDB" id="A0A1F7Z5R3"/>
<feature type="transmembrane region" description="Helical" evidence="2">
    <location>
        <begin position="23"/>
        <end position="45"/>
    </location>
</feature>
<name>A0A1F7Z5R3_9BACT</name>
<dbReference type="STRING" id="1802505.A3D01_00325"/>
<evidence type="ECO:0000313" key="5">
    <source>
        <dbReference type="Proteomes" id="UP000177169"/>
    </source>
</evidence>
<keyword evidence="2" id="KW-0812">Transmembrane</keyword>
<dbReference type="EMBL" id="MGGR01000002">
    <property type="protein sequence ID" value="OGM34907.1"/>
    <property type="molecule type" value="Genomic_DNA"/>
</dbReference>
<accession>A0A1F7Z5R3</accession>
<feature type="region of interest" description="Disordered" evidence="1">
    <location>
        <begin position="53"/>
        <end position="83"/>
    </location>
</feature>
<dbReference type="InterPro" id="IPR052721">
    <property type="entry name" value="ET_Amicyanin"/>
</dbReference>
<dbReference type="Proteomes" id="UP000177169">
    <property type="component" value="Unassembled WGS sequence"/>
</dbReference>
<evidence type="ECO:0000313" key="4">
    <source>
        <dbReference type="EMBL" id="OGM34907.1"/>
    </source>
</evidence>
<evidence type="ECO:0000256" key="1">
    <source>
        <dbReference type="SAM" id="MobiDB-lite"/>
    </source>
</evidence>
<keyword evidence="2" id="KW-1133">Transmembrane helix</keyword>
<organism evidence="4 5">
    <name type="scientific">Candidatus Woesebacteria bacterium RIFCSPHIGHO2_02_FULL_39_13</name>
    <dbReference type="NCBI Taxonomy" id="1802505"/>
    <lineage>
        <taxon>Bacteria</taxon>
        <taxon>Candidatus Woeseibacteriota</taxon>
    </lineage>
</organism>